<evidence type="ECO:0000256" key="4">
    <source>
        <dbReference type="ARBA" id="ARBA00022723"/>
    </source>
</evidence>
<dbReference type="EMBL" id="MRAD01000002">
    <property type="protein sequence ID" value="OOO63205.1"/>
    <property type="molecule type" value="Genomic_DNA"/>
</dbReference>
<evidence type="ECO:0000256" key="10">
    <source>
        <dbReference type="ARBA" id="ARBA00023239"/>
    </source>
</evidence>
<evidence type="ECO:0000256" key="9">
    <source>
        <dbReference type="ARBA" id="ARBA00023150"/>
    </source>
</evidence>
<keyword evidence="3 12" id="KW-0949">S-adenosyl-L-methionine</keyword>
<dbReference type="InterPro" id="IPR058240">
    <property type="entry name" value="rSAM_sf"/>
</dbReference>
<evidence type="ECO:0000313" key="14">
    <source>
        <dbReference type="EMBL" id="OOO63205.1"/>
    </source>
</evidence>
<comment type="function">
    <text evidence="12">Catalyzes the cyclization of GTP to (8S)-3',8-cyclo-7,8-dihydroguanosine 5'-triphosphate.</text>
</comment>
<proteinExistence type="inferred from homology"/>
<dbReference type="CDD" id="cd01335">
    <property type="entry name" value="Radical_SAM"/>
    <property type="match status" value="1"/>
</dbReference>
<evidence type="ECO:0000256" key="1">
    <source>
        <dbReference type="ARBA" id="ARBA00012167"/>
    </source>
</evidence>
<dbReference type="PANTHER" id="PTHR22960:SF0">
    <property type="entry name" value="MOLYBDENUM COFACTOR BIOSYNTHESIS PROTEIN 1"/>
    <property type="match status" value="1"/>
</dbReference>
<keyword evidence="4 12" id="KW-0479">Metal-binding</keyword>
<dbReference type="SMART" id="SM00729">
    <property type="entry name" value="Elp3"/>
    <property type="match status" value="1"/>
</dbReference>
<dbReference type="InterPro" id="IPR010505">
    <property type="entry name" value="MoaA_twitch"/>
</dbReference>
<dbReference type="RefSeq" id="WP_078022843.1">
    <property type="nucleotide sequence ID" value="NZ_MRAD01000002.1"/>
</dbReference>
<feature type="binding site" evidence="12">
    <location>
        <begin position="254"/>
        <end position="256"/>
    </location>
    <ligand>
        <name>GTP</name>
        <dbReference type="ChEBI" id="CHEBI:37565"/>
    </ligand>
</feature>
<dbReference type="SUPFAM" id="SSF102114">
    <property type="entry name" value="Radical SAM enzymes"/>
    <property type="match status" value="1"/>
</dbReference>
<feature type="binding site" evidence="12">
    <location>
        <position position="27"/>
    </location>
    <ligand>
        <name>[4Fe-4S] cluster</name>
        <dbReference type="ChEBI" id="CHEBI:49883"/>
        <label>1</label>
        <note>4Fe-4S-S-AdoMet</note>
    </ligand>
</feature>
<dbReference type="PANTHER" id="PTHR22960">
    <property type="entry name" value="MOLYBDOPTERIN COFACTOR SYNTHESIS PROTEIN A"/>
    <property type="match status" value="1"/>
</dbReference>
<dbReference type="Proteomes" id="UP000190206">
    <property type="component" value="Unassembled WGS sequence"/>
</dbReference>
<feature type="binding site" evidence="12">
    <location>
        <position position="20"/>
    </location>
    <ligand>
        <name>[4Fe-4S] cluster</name>
        <dbReference type="ChEBI" id="CHEBI:49883"/>
        <label>1</label>
        <note>4Fe-4S-S-AdoMet</note>
    </ligand>
</feature>
<feature type="binding site" evidence="12">
    <location>
        <position position="249"/>
    </location>
    <ligand>
        <name>[4Fe-4S] cluster</name>
        <dbReference type="ChEBI" id="CHEBI:49883"/>
        <label>2</label>
        <note>4Fe-4S-substrate</note>
    </ligand>
</feature>
<feature type="binding site" evidence="12">
    <location>
        <position position="67"/>
    </location>
    <ligand>
        <name>S-adenosyl-L-methionine</name>
        <dbReference type="ChEBI" id="CHEBI:59789"/>
    </ligand>
</feature>
<dbReference type="InterPro" id="IPR040064">
    <property type="entry name" value="MoaA-like"/>
</dbReference>
<comment type="cofactor">
    <cofactor evidence="12">
        <name>[4Fe-4S] cluster</name>
        <dbReference type="ChEBI" id="CHEBI:49883"/>
    </cofactor>
    <text evidence="12">Binds 2 [4Fe-4S] clusters. Binds 1 [4Fe-4S] cluster coordinated with 3 cysteines and an exchangeable S-adenosyl-L-methionine and 1 [4Fe-4S] cluster coordinated with 3 cysteines and the GTP-derived substrate.</text>
</comment>
<dbReference type="InterPro" id="IPR007197">
    <property type="entry name" value="rSAM"/>
</dbReference>
<gene>
    <name evidence="12" type="primary">moaA</name>
    <name evidence="14" type="ORF">BS637_02030</name>
</gene>
<keyword evidence="10 12" id="KW-0456">Lyase</keyword>
<dbReference type="PROSITE" id="PS51918">
    <property type="entry name" value="RADICAL_SAM"/>
    <property type="match status" value="1"/>
</dbReference>
<feature type="binding site" evidence="12">
    <location>
        <position position="63"/>
    </location>
    <ligand>
        <name>GTP</name>
        <dbReference type="ChEBI" id="CHEBI:37565"/>
    </ligand>
</feature>
<dbReference type="SFLD" id="SFLDS00029">
    <property type="entry name" value="Radical_SAM"/>
    <property type="match status" value="1"/>
</dbReference>
<protein>
    <recommendedName>
        <fullName evidence="1 12">GTP 3',8-cyclase</fullName>
        <ecNumber evidence="1 12">4.1.99.22</ecNumber>
    </recommendedName>
    <alternativeName>
        <fullName evidence="12">Molybdenum cofactor biosynthesis protein A</fullName>
    </alternativeName>
</protein>
<accession>A0ABX3L7D1</accession>
<comment type="subunit">
    <text evidence="12">Monomer and homodimer.</text>
</comment>
<feature type="binding site" evidence="12">
    <location>
        <position position="26"/>
    </location>
    <ligand>
        <name>S-adenosyl-L-methionine</name>
        <dbReference type="ChEBI" id="CHEBI:59789"/>
    </ligand>
</feature>
<feature type="binding site" evidence="12">
    <location>
        <position position="24"/>
    </location>
    <ligand>
        <name>[4Fe-4S] cluster</name>
        <dbReference type="ChEBI" id="CHEBI:49883"/>
        <label>1</label>
        <note>4Fe-4S-S-AdoMet</note>
    </ligand>
</feature>
<feature type="binding site" evidence="12">
    <location>
        <position position="189"/>
    </location>
    <ligand>
        <name>S-adenosyl-L-methionine</name>
        <dbReference type="ChEBI" id="CHEBI:59789"/>
    </ligand>
</feature>
<dbReference type="InterPro" id="IPR013483">
    <property type="entry name" value="MoaA"/>
</dbReference>
<evidence type="ECO:0000256" key="11">
    <source>
        <dbReference type="ARBA" id="ARBA00048697"/>
    </source>
</evidence>
<feature type="binding site" evidence="12">
    <location>
        <position position="94"/>
    </location>
    <ligand>
        <name>GTP</name>
        <dbReference type="ChEBI" id="CHEBI:37565"/>
    </ligand>
</feature>
<feature type="binding site" evidence="12">
    <location>
        <position position="252"/>
    </location>
    <ligand>
        <name>[4Fe-4S] cluster</name>
        <dbReference type="ChEBI" id="CHEBI:49883"/>
        <label>2</label>
        <note>4Fe-4S-substrate</note>
    </ligand>
</feature>
<dbReference type="NCBIfam" id="NF001199">
    <property type="entry name" value="PRK00164.2-1"/>
    <property type="match status" value="1"/>
</dbReference>
<feature type="binding site" evidence="12">
    <location>
        <position position="266"/>
    </location>
    <ligand>
        <name>[4Fe-4S] cluster</name>
        <dbReference type="ChEBI" id="CHEBI:49883"/>
        <label>2</label>
        <note>4Fe-4S-substrate</note>
    </ligand>
</feature>
<evidence type="ECO:0000256" key="8">
    <source>
        <dbReference type="ARBA" id="ARBA00023134"/>
    </source>
</evidence>
<dbReference type="HAMAP" id="MF_01225_B">
    <property type="entry name" value="MoaA_B"/>
    <property type="match status" value="1"/>
</dbReference>
<evidence type="ECO:0000256" key="3">
    <source>
        <dbReference type="ARBA" id="ARBA00022691"/>
    </source>
</evidence>
<comment type="pathway">
    <text evidence="12">Cofactor biosynthesis; molybdopterin biosynthesis.</text>
</comment>
<keyword evidence="5 12" id="KW-0547">Nucleotide-binding</keyword>
<evidence type="ECO:0000259" key="13">
    <source>
        <dbReference type="PROSITE" id="PS51918"/>
    </source>
</evidence>
<dbReference type="InterPro" id="IPR050105">
    <property type="entry name" value="MoCo_biosynth_MoaA/MoaC"/>
</dbReference>
<keyword evidence="2 12" id="KW-0004">4Fe-4S</keyword>
<reference evidence="14 15" key="1">
    <citation type="submission" date="2016-12" db="EMBL/GenBank/DDBJ databases">
        <title>Clostridium tepidum sp. nov., a close relative of Clostridium sporogenes and Clostridium botulinum Group I.</title>
        <authorList>
            <person name="Dobritsa A.P."/>
            <person name="Kutumbaka K."/>
            <person name="Werner K."/>
            <person name="Samadpour M."/>
        </authorList>
    </citation>
    <scope>NUCLEOTIDE SEQUENCE [LARGE SCALE GENOMIC DNA]</scope>
    <source>
        <strain evidence="14 15">PE</strain>
    </source>
</reference>
<dbReference type="Pfam" id="PF06463">
    <property type="entry name" value="Mob_synth_C"/>
    <property type="match status" value="1"/>
</dbReference>
<evidence type="ECO:0000256" key="5">
    <source>
        <dbReference type="ARBA" id="ARBA00022741"/>
    </source>
</evidence>
<sequence length="319" mass="36798">MLDKYGRKINYLRVSVTDRCNLRCIYCMPPEGILKKDHNDIMRYEEIFNVIKTASLLGIDKVRFTGGEPLILKNIDKLIYNTSKISSIRDIAMTTNAVLLEDRVEDLKKAGLKRLNISLDSLKKDRFRSITRGGDINKVFKSIEKSLSIGMRPIKINTVIMKGINDDEIEEFMNLTKEYPISVRFIELMPIGEGRKLYKDSYMSSEEIISKNRDFIPVETDKSSTALLYKFKESKENIGFISPMSCKFCSGCNRVRLTSEGTLKPCLHSEKEVNLRDYIENEQAILSKMNEVIYNKPLEHHMIEEKESNSKKMMYQIGG</sequence>
<feature type="binding site" evidence="12">
    <location>
        <position position="118"/>
    </location>
    <ligand>
        <name>S-adenosyl-L-methionine</name>
        <dbReference type="ChEBI" id="CHEBI:59789"/>
    </ligand>
</feature>
<dbReference type="EC" id="4.1.99.22" evidence="1 12"/>
<feature type="binding site" evidence="12">
    <location>
        <position position="13"/>
    </location>
    <ligand>
        <name>GTP</name>
        <dbReference type="ChEBI" id="CHEBI:37565"/>
    </ligand>
</feature>
<keyword evidence="15" id="KW-1185">Reference proteome</keyword>
<organism evidence="14 15">
    <name type="scientific">Clostridium tepidum</name>
    <dbReference type="NCBI Taxonomy" id="1962263"/>
    <lineage>
        <taxon>Bacteria</taxon>
        <taxon>Bacillati</taxon>
        <taxon>Bacillota</taxon>
        <taxon>Clostridia</taxon>
        <taxon>Eubacteriales</taxon>
        <taxon>Clostridiaceae</taxon>
        <taxon>Clostridium</taxon>
    </lineage>
</organism>
<dbReference type="PROSITE" id="PS01305">
    <property type="entry name" value="MOAA_NIFB_PQQE"/>
    <property type="match status" value="1"/>
</dbReference>
<dbReference type="SFLD" id="SFLDG01067">
    <property type="entry name" value="SPASM/twitch_domain_containing"/>
    <property type="match status" value="1"/>
</dbReference>
<name>A0ABX3L7D1_9CLOT</name>
<keyword evidence="9 12" id="KW-0501">Molybdenum cofactor biosynthesis</keyword>
<keyword evidence="8 12" id="KW-0342">GTP-binding</keyword>
<evidence type="ECO:0000256" key="6">
    <source>
        <dbReference type="ARBA" id="ARBA00023004"/>
    </source>
</evidence>
<feature type="domain" description="Radical SAM core" evidence="13">
    <location>
        <begin position="4"/>
        <end position="227"/>
    </location>
</feature>
<evidence type="ECO:0000256" key="12">
    <source>
        <dbReference type="HAMAP-Rule" id="MF_01225"/>
    </source>
</evidence>
<dbReference type="SFLD" id="SFLDG01383">
    <property type="entry name" value="cyclic_pyranopterin_phosphate"/>
    <property type="match status" value="1"/>
</dbReference>
<evidence type="ECO:0000256" key="2">
    <source>
        <dbReference type="ARBA" id="ARBA00022485"/>
    </source>
</evidence>
<dbReference type="CDD" id="cd21117">
    <property type="entry name" value="Twitch_MoaA"/>
    <property type="match status" value="1"/>
</dbReference>
<dbReference type="SFLD" id="SFLDG01386">
    <property type="entry name" value="main_SPASM_domain-containing"/>
    <property type="match status" value="1"/>
</dbReference>
<comment type="catalytic activity">
    <reaction evidence="11 12">
        <text>GTP + AH2 + S-adenosyl-L-methionine = (8S)-3',8-cyclo-7,8-dihydroguanosine 5'-triphosphate + 5'-deoxyadenosine + L-methionine + A + H(+)</text>
        <dbReference type="Rhea" id="RHEA:49576"/>
        <dbReference type="ChEBI" id="CHEBI:13193"/>
        <dbReference type="ChEBI" id="CHEBI:15378"/>
        <dbReference type="ChEBI" id="CHEBI:17319"/>
        <dbReference type="ChEBI" id="CHEBI:17499"/>
        <dbReference type="ChEBI" id="CHEBI:37565"/>
        <dbReference type="ChEBI" id="CHEBI:57844"/>
        <dbReference type="ChEBI" id="CHEBI:59789"/>
        <dbReference type="ChEBI" id="CHEBI:131766"/>
        <dbReference type="EC" id="4.1.99.22"/>
    </reaction>
</comment>
<dbReference type="InterPro" id="IPR000385">
    <property type="entry name" value="MoaA_NifB_PqqE_Fe-S-bd_CS"/>
</dbReference>
<comment type="similarity">
    <text evidence="12">Belongs to the radical SAM superfamily. MoaA family.</text>
</comment>
<evidence type="ECO:0000313" key="15">
    <source>
        <dbReference type="Proteomes" id="UP000190206"/>
    </source>
</evidence>
<dbReference type="InterPro" id="IPR013785">
    <property type="entry name" value="Aldolase_TIM"/>
</dbReference>
<dbReference type="NCBIfam" id="TIGR02666">
    <property type="entry name" value="moaA"/>
    <property type="match status" value="1"/>
</dbReference>
<comment type="caution">
    <text evidence="14">The sequence shown here is derived from an EMBL/GenBank/DDBJ whole genome shotgun (WGS) entry which is preliminary data.</text>
</comment>
<keyword evidence="7 12" id="KW-0411">Iron-sulfur</keyword>
<evidence type="ECO:0000256" key="7">
    <source>
        <dbReference type="ARBA" id="ARBA00023014"/>
    </source>
</evidence>
<dbReference type="InterPro" id="IPR006638">
    <property type="entry name" value="Elp3/MiaA/NifB-like_rSAM"/>
</dbReference>
<dbReference type="Gene3D" id="3.20.20.70">
    <property type="entry name" value="Aldolase class I"/>
    <property type="match status" value="1"/>
</dbReference>
<keyword evidence="6 12" id="KW-0408">Iron</keyword>
<feature type="binding site" evidence="12">
    <location>
        <position position="155"/>
    </location>
    <ligand>
        <name>GTP</name>
        <dbReference type="ChEBI" id="CHEBI:37565"/>
    </ligand>
</feature>
<dbReference type="Pfam" id="PF04055">
    <property type="entry name" value="Radical_SAM"/>
    <property type="match status" value="1"/>
</dbReference>